<feature type="active site" description="Nucleophile" evidence="2">
    <location>
        <position position="280"/>
    </location>
</feature>
<organism evidence="4 5">
    <name type="scientific">Alteromonas confluentis</name>
    <dbReference type="NCBI Taxonomy" id="1656094"/>
    <lineage>
        <taxon>Bacteria</taxon>
        <taxon>Pseudomonadati</taxon>
        <taxon>Pseudomonadota</taxon>
        <taxon>Gammaproteobacteria</taxon>
        <taxon>Alteromonadales</taxon>
        <taxon>Alteromonadaceae</taxon>
        <taxon>Alteromonas/Salinimonas group</taxon>
        <taxon>Alteromonas</taxon>
    </lineage>
</organism>
<dbReference type="InterPro" id="IPR037439">
    <property type="entry name" value="Branching_enzy"/>
</dbReference>
<dbReference type="InterPro" id="IPR044143">
    <property type="entry name" value="GlgB_N_E_set_prok"/>
</dbReference>
<keyword evidence="1" id="KW-0119">Carbohydrate metabolism</keyword>
<protein>
    <submittedName>
        <fullName evidence="4">1,4-alpha-glucan branching protein</fullName>
    </submittedName>
</protein>
<comment type="caution">
    <text evidence="4">The sequence shown here is derived from an EMBL/GenBank/DDBJ whole genome shotgun (WGS) entry which is preliminary data.</text>
</comment>
<dbReference type="Proteomes" id="UP000175691">
    <property type="component" value="Unassembled WGS sequence"/>
</dbReference>
<proteinExistence type="predicted"/>
<dbReference type="AlphaFoldDB" id="A0A1E7ZCS9"/>
<dbReference type="GO" id="GO:0003844">
    <property type="term" value="F:1,4-alpha-glucan branching enzyme activity"/>
    <property type="evidence" value="ECO:0007669"/>
    <property type="project" value="InterPro"/>
</dbReference>
<reference evidence="4 5" key="1">
    <citation type="submission" date="2016-08" db="EMBL/GenBank/DDBJ databases">
        <authorList>
            <person name="Seilhamer J.J."/>
        </authorList>
    </citation>
    <scope>NUCLEOTIDE SEQUENCE [LARGE SCALE GENOMIC DNA]</scope>
    <source>
        <strain evidence="4 5">KCTC 42603</strain>
    </source>
</reference>
<dbReference type="InterPro" id="IPR004193">
    <property type="entry name" value="Glyco_hydro_13_N"/>
</dbReference>
<dbReference type="Gene3D" id="2.60.40.10">
    <property type="entry name" value="Immunoglobulins"/>
    <property type="match status" value="1"/>
</dbReference>
<name>A0A1E7ZCS9_9ALTE</name>
<dbReference type="PIRSF" id="PIRSF000463">
    <property type="entry name" value="GlgB"/>
    <property type="match status" value="1"/>
</dbReference>
<dbReference type="RefSeq" id="WP_070124913.1">
    <property type="nucleotide sequence ID" value="NZ_MDHN01000015.1"/>
</dbReference>
<feature type="domain" description="Glycosyl hydrolase family 13 catalytic" evidence="3">
    <location>
        <begin position="121"/>
        <end position="479"/>
    </location>
</feature>
<evidence type="ECO:0000259" key="3">
    <source>
        <dbReference type="SMART" id="SM00642"/>
    </source>
</evidence>
<evidence type="ECO:0000313" key="5">
    <source>
        <dbReference type="Proteomes" id="UP000175691"/>
    </source>
</evidence>
<dbReference type="GO" id="GO:0005978">
    <property type="term" value="P:glycogen biosynthetic process"/>
    <property type="evidence" value="ECO:0007669"/>
    <property type="project" value="InterPro"/>
</dbReference>
<dbReference type="OrthoDB" id="9800174at2"/>
<dbReference type="SMART" id="SM00642">
    <property type="entry name" value="Aamy"/>
    <property type="match status" value="1"/>
</dbReference>
<dbReference type="SUPFAM" id="SSF81296">
    <property type="entry name" value="E set domains"/>
    <property type="match status" value="1"/>
</dbReference>
<dbReference type="Pfam" id="PF02922">
    <property type="entry name" value="CBM_48"/>
    <property type="match status" value="1"/>
</dbReference>
<sequence length="577" mass="64218">MSSFNGLLGVSPVAKGYQFAVWAPNAKAVAVTGTFNGWNDNGTALNATDGGVWYGCIDNAENGQEYKFIITTRQDERLVKNDPRARKLTNSVGNSVIYDDDFPWEHSPFKAPPIHERVIYEMHIGTFHKPKDGHGTFATAIEKLPELKKLGINIIELMPVNEFAGDISWGYNPAYPYAVEEAYGGPDGLKEFIDAAHGLGMGVVLDVVYNHLGPSDLDIWQFDGWQENDKGGIYFYNDYRSATPWGDTRPDYGRQEVRDYLTDNALMWVNEFHADGLRMDMVPYMRSVSGADNGEDDIPEAYDLIRTINQQVHQAHPDKMTIAEDLHSHEYITNPVEEGGCGYTSQWAAGFVHPIRDALTKTEDSYVDLNTVASSVTNIISNNPFARVVYTESHDEVANGQARLVEEVAPGNVDDNYYARQKGILAGVLVLTSVGVPMLFQGQDFKESGWFDDSHDIDWERKERFAEYAQAFATLMALRTNSNGNSAALTGGTAEIIHQDDEHKVLGFKRTNGLDDKAVYVFINLSGSDTEQYRLNNIPPDAQCLFGWQDGLTTDSVSLNDNMIHMTPYSAFIFSGS</sequence>
<dbReference type="PANTHER" id="PTHR43651:SF11">
    <property type="entry name" value="MALTO-OLIGOSYLTREHALOSE TREHALOHYDROLASE"/>
    <property type="match status" value="1"/>
</dbReference>
<dbReference type="CDD" id="cd11325">
    <property type="entry name" value="AmyAc_GTHase"/>
    <property type="match status" value="1"/>
</dbReference>
<dbReference type="InterPro" id="IPR013783">
    <property type="entry name" value="Ig-like_fold"/>
</dbReference>
<gene>
    <name evidence="4" type="ORF">BFC18_08925</name>
</gene>
<dbReference type="PANTHER" id="PTHR43651">
    <property type="entry name" value="1,4-ALPHA-GLUCAN-BRANCHING ENZYME"/>
    <property type="match status" value="1"/>
</dbReference>
<dbReference type="InterPro" id="IPR017853">
    <property type="entry name" value="GH"/>
</dbReference>
<dbReference type="SUPFAM" id="SSF51011">
    <property type="entry name" value="Glycosyl hydrolase domain"/>
    <property type="match status" value="1"/>
</dbReference>
<dbReference type="CDD" id="cd02855">
    <property type="entry name" value="E_set_GBE_prok_N"/>
    <property type="match status" value="1"/>
</dbReference>
<dbReference type="EMBL" id="MDHN01000015">
    <property type="protein sequence ID" value="OFC71271.1"/>
    <property type="molecule type" value="Genomic_DNA"/>
</dbReference>
<evidence type="ECO:0000313" key="4">
    <source>
        <dbReference type="EMBL" id="OFC71271.1"/>
    </source>
</evidence>
<dbReference type="Pfam" id="PF00128">
    <property type="entry name" value="Alpha-amylase"/>
    <property type="match status" value="2"/>
</dbReference>
<dbReference type="STRING" id="1656094.BFC18_08925"/>
<feature type="active site" description="Proton donor" evidence="2">
    <location>
        <position position="324"/>
    </location>
</feature>
<evidence type="ECO:0000256" key="1">
    <source>
        <dbReference type="ARBA" id="ARBA00023277"/>
    </source>
</evidence>
<evidence type="ECO:0000256" key="2">
    <source>
        <dbReference type="PIRSR" id="PIRSR000463-1"/>
    </source>
</evidence>
<dbReference type="SUPFAM" id="SSF51445">
    <property type="entry name" value="(Trans)glycosidases"/>
    <property type="match status" value="1"/>
</dbReference>
<dbReference type="InterPro" id="IPR006047">
    <property type="entry name" value="GH13_cat_dom"/>
</dbReference>
<accession>A0A1E7ZCS9</accession>
<dbReference type="InterPro" id="IPR014756">
    <property type="entry name" value="Ig_E-set"/>
</dbReference>
<dbReference type="Gene3D" id="3.20.20.80">
    <property type="entry name" value="Glycosidases"/>
    <property type="match status" value="1"/>
</dbReference>
<keyword evidence="5" id="KW-1185">Reference proteome</keyword>
<dbReference type="GO" id="GO:0004553">
    <property type="term" value="F:hydrolase activity, hydrolyzing O-glycosyl compounds"/>
    <property type="evidence" value="ECO:0007669"/>
    <property type="project" value="InterPro"/>
</dbReference>